<dbReference type="KEGG" id="mpl:Mpal_1780"/>
<gene>
    <name evidence="1" type="ordered locus">Mpal_1780</name>
</gene>
<proteinExistence type="predicted"/>
<dbReference type="RefSeq" id="WP_012618406.1">
    <property type="nucleotide sequence ID" value="NC_011832.1"/>
</dbReference>
<accession>B8GK16</accession>
<dbReference type="STRING" id="521011.Mpal_1780"/>
<reference evidence="1 2" key="1">
    <citation type="journal article" date="2015" name="Genome Announc.">
        <title>Complete Genome Sequence of Methanosphaerula palustris E1-9CT, a Hydrogenotrophic Methanogen Isolated from a Minerotrophic Fen Peatland.</title>
        <authorList>
            <person name="Cadillo-Quiroz H."/>
            <person name="Browne P."/>
            <person name="Kyrpides N."/>
            <person name="Woyke T."/>
            <person name="Goodwin L."/>
            <person name="Detter C."/>
            <person name="Yavitt J.B."/>
            <person name="Zinder S.H."/>
        </authorList>
    </citation>
    <scope>NUCLEOTIDE SEQUENCE [LARGE SCALE GENOMIC DNA]</scope>
    <source>
        <strain evidence="2">ATCC BAA-1556 / DSM 19958 / E1-9c</strain>
    </source>
</reference>
<dbReference type="GeneID" id="7270326"/>
<dbReference type="AlphaFoldDB" id="B8GK16"/>
<keyword evidence="2" id="KW-1185">Reference proteome</keyword>
<dbReference type="EMBL" id="CP001338">
    <property type="protein sequence ID" value="ACL17087.1"/>
    <property type="molecule type" value="Genomic_DNA"/>
</dbReference>
<dbReference type="Proteomes" id="UP000002457">
    <property type="component" value="Chromosome"/>
</dbReference>
<organism evidence="1 2">
    <name type="scientific">Methanosphaerula palustris (strain ATCC BAA-1556 / DSM 19958 / E1-9c)</name>
    <dbReference type="NCBI Taxonomy" id="521011"/>
    <lineage>
        <taxon>Archaea</taxon>
        <taxon>Methanobacteriati</taxon>
        <taxon>Methanobacteriota</taxon>
        <taxon>Stenosarchaea group</taxon>
        <taxon>Methanomicrobia</taxon>
        <taxon>Methanomicrobiales</taxon>
        <taxon>Methanoregulaceae</taxon>
        <taxon>Methanosphaerula</taxon>
    </lineage>
</organism>
<sequence length="114" mass="13459">MDARFWVIVPPKGRYTRENPAMLIRALSDECGLYYERYDDLSDDWVYERDFDAESTAAPDVIEVPSSEAATLEDRLRRAIARLTYSQMKALVEKRVIEKRNTYEVSLDRFDRRT</sequence>
<dbReference type="HOGENOM" id="CLU_2115515_0_0_2"/>
<evidence type="ECO:0000313" key="2">
    <source>
        <dbReference type="Proteomes" id="UP000002457"/>
    </source>
</evidence>
<protein>
    <submittedName>
        <fullName evidence="1">Uncharacterized protein</fullName>
    </submittedName>
</protein>
<name>B8GK16_METPE</name>
<evidence type="ECO:0000313" key="1">
    <source>
        <dbReference type="EMBL" id="ACL17087.1"/>
    </source>
</evidence>